<keyword evidence="2" id="KW-1185">Reference proteome</keyword>
<dbReference type="AlphaFoldDB" id="A0A072PCE3"/>
<dbReference type="GeneID" id="25282067"/>
<organism evidence="1 2">
    <name type="scientific">Exophiala aquamarina CBS 119918</name>
    <dbReference type="NCBI Taxonomy" id="1182545"/>
    <lineage>
        <taxon>Eukaryota</taxon>
        <taxon>Fungi</taxon>
        <taxon>Dikarya</taxon>
        <taxon>Ascomycota</taxon>
        <taxon>Pezizomycotina</taxon>
        <taxon>Eurotiomycetes</taxon>
        <taxon>Chaetothyriomycetidae</taxon>
        <taxon>Chaetothyriales</taxon>
        <taxon>Herpotrichiellaceae</taxon>
        <taxon>Exophiala</taxon>
    </lineage>
</organism>
<proteinExistence type="predicted"/>
<protein>
    <submittedName>
        <fullName evidence="1">Uncharacterized protein</fullName>
    </submittedName>
</protein>
<sequence>MVQDLLTLPYDIRRQIWEYVLGPSKLKPCKCVIVQSYCTITHLGSCFGEFDLHEHCDNRILRVCRAIYDEVHPMMVRSPKIFTICSGICLDSLFSSISVRERSSVRRVNVKVYIGRLREGSLEGISGAALLKQAESWCGPFVQNALKCAGAGDIVDAKVISNVNEDTKLRRTIWLALQLAPDTQTSAIWGHCIPQTTQSSAVIG</sequence>
<accession>A0A072PCE3</accession>
<dbReference type="RefSeq" id="XP_013259553.1">
    <property type="nucleotide sequence ID" value="XM_013404099.1"/>
</dbReference>
<evidence type="ECO:0000313" key="2">
    <source>
        <dbReference type="Proteomes" id="UP000027920"/>
    </source>
</evidence>
<dbReference type="EMBL" id="AMGV01000005">
    <property type="protein sequence ID" value="KEF56963.1"/>
    <property type="molecule type" value="Genomic_DNA"/>
</dbReference>
<comment type="caution">
    <text evidence="1">The sequence shown here is derived from an EMBL/GenBank/DDBJ whole genome shotgun (WGS) entry which is preliminary data.</text>
</comment>
<gene>
    <name evidence="1" type="ORF">A1O9_07153</name>
</gene>
<dbReference type="OrthoDB" id="3540486at2759"/>
<name>A0A072PCE3_9EURO</name>
<dbReference type="HOGENOM" id="CLU_131057_0_0_1"/>
<dbReference type="Proteomes" id="UP000027920">
    <property type="component" value="Unassembled WGS sequence"/>
</dbReference>
<evidence type="ECO:0000313" key="1">
    <source>
        <dbReference type="EMBL" id="KEF56963.1"/>
    </source>
</evidence>
<dbReference type="VEuPathDB" id="FungiDB:A1O9_07153"/>
<reference evidence="1 2" key="1">
    <citation type="submission" date="2013-03" db="EMBL/GenBank/DDBJ databases">
        <title>The Genome Sequence of Exophiala aquamarina CBS 119918.</title>
        <authorList>
            <consortium name="The Broad Institute Genomics Platform"/>
            <person name="Cuomo C."/>
            <person name="de Hoog S."/>
            <person name="Gorbushina A."/>
            <person name="Walker B."/>
            <person name="Young S.K."/>
            <person name="Zeng Q."/>
            <person name="Gargeya S."/>
            <person name="Fitzgerald M."/>
            <person name="Haas B."/>
            <person name="Abouelleil A."/>
            <person name="Allen A.W."/>
            <person name="Alvarado L."/>
            <person name="Arachchi H.M."/>
            <person name="Berlin A.M."/>
            <person name="Chapman S.B."/>
            <person name="Gainer-Dewar J."/>
            <person name="Goldberg J."/>
            <person name="Griggs A."/>
            <person name="Gujja S."/>
            <person name="Hansen M."/>
            <person name="Howarth C."/>
            <person name="Imamovic A."/>
            <person name="Ireland A."/>
            <person name="Larimer J."/>
            <person name="McCowan C."/>
            <person name="Murphy C."/>
            <person name="Pearson M."/>
            <person name="Poon T.W."/>
            <person name="Priest M."/>
            <person name="Roberts A."/>
            <person name="Saif S."/>
            <person name="Shea T."/>
            <person name="Sisk P."/>
            <person name="Sykes S."/>
            <person name="Wortman J."/>
            <person name="Nusbaum C."/>
            <person name="Birren B."/>
        </authorList>
    </citation>
    <scope>NUCLEOTIDE SEQUENCE [LARGE SCALE GENOMIC DNA]</scope>
    <source>
        <strain evidence="1 2">CBS 119918</strain>
    </source>
</reference>